<dbReference type="GO" id="GO:0098015">
    <property type="term" value="C:virus tail"/>
    <property type="evidence" value="ECO:0007669"/>
    <property type="project" value="UniProtKB-KW"/>
</dbReference>
<protein>
    <submittedName>
        <fullName evidence="5">Tail fiber protein</fullName>
    </submittedName>
</protein>
<accession>A0A2P9JZV0</accession>
<evidence type="ECO:0000256" key="3">
    <source>
        <dbReference type="ARBA" id="ARBA00022844"/>
    </source>
</evidence>
<feature type="domain" description="Bacteriophage T7 tail fibre protein-like N-terminal" evidence="4">
    <location>
        <begin position="19"/>
        <end position="133"/>
    </location>
</feature>
<evidence type="ECO:0000313" key="6">
    <source>
        <dbReference type="Proteomes" id="UP000241381"/>
    </source>
</evidence>
<keyword evidence="6" id="KW-1185">Reference proteome</keyword>
<comment type="subcellular location">
    <subcellularLocation>
        <location evidence="1">Virion</location>
    </subcellularLocation>
</comment>
<dbReference type="Proteomes" id="UP000241381">
    <property type="component" value="Segment"/>
</dbReference>
<evidence type="ECO:0000313" key="5">
    <source>
        <dbReference type="EMBL" id="AVI05068.1"/>
    </source>
</evidence>
<evidence type="ECO:0000259" key="4">
    <source>
        <dbReference type="Pfam" id="PF03906"/>
    </source>
</evidence>
<dbReference type="GeneID" id="54989854"/>
<dbReference type="Pfam" id="PF03906">
    <property type="entry name" value="Phage_T7_tail"/>
    <property type="match status" value="1"/>
</dbReference>
<sequence length="674" mass="74288">MADLVTEWFMEPSVRTNYRTMVYYKGDGQDTFEINFDGGFIYKEDVKAFSVKDDTRERKNHKVTFVNGSVSRVKLDSAIPKGWTVCIYRDTPKAKPLAQFTDGAIINEANLDRNAQQAMFAVSEMVDRFDSTVESVEAALQQVYEANKKADQAINTANGAKATADSAVRIANGAVTTANEAKQSAANANTTANGAVKTANEAKSIAQGLDGQIKQANTTANNAVNKADSAIATANEAKATANGIDAKATKALADSAQALKVANGIDGKATQALNNSKEALDKANAALQSQGIAKELTDRVEGYPTSIDVRWKGNHVFQQGITFNKDNDAGARGVVELWNEKELRFGARIGGNWSVARFVVEEGELYLPVGKVYRVGSLNPDFGYSVITRNTGYYSRYRMINSTNNDTVELIHGPDNRPYLESRSGSNGAIQSQWYFPYQGGNVLTDKYWHRFAQGASETNMFSPDKQTYFNIRNDRAGVYNAGASRWNYMYTMNAFKVFGRSTYTGLELTRGNGTYLRLETNEDFLTIVQRNANDTNNGVVAFPKPTLSSDTVVYSSMVYGKDQVYTKAQSDANYIKRREPIKSVKGNWDVGSTLTIPTDLRGKVITLQRPYYGENENGIASMVCPLVSGLQELNDADGGAYWWLRFTYTESSTTIKIVSGHYARLDAIYYRDA</sequence>
<proteinExistence type="predicted"/>
<reference evidence="5" key="1">
    <citation type="submission" date="2018-01" db="EMBL/GenBank/DDBJ databases">
        <title>Complete genome sequence analysis of a novel Salmonella phage Spp16.</title>
        <authorList>
            <person name="Zhao F."/>
            <person name="Sun H."/>
            <person name="Ren H."/>
            <person name="Tong Y."/>
        </authorList>
    </citation>
    <scope>NUCLEOTIDE SEQUENCE [LARGE SCALE GENOMIC DNA]</scope>
</reference>
<dbReference type="RefSeq" id="YP_009799369.1">
    <property type="nucleotide sequence ID" value="NC_047941.1"/>
</dbReference>
<organism evidence="5 6">
    <name type="scientific">Salmonella phage vB_SpuP_Spp16</name>
    <dbReference type="NCBI Taxonomy" id="2081603"/>
    <lineage>
        <taxon>Viruses</taxon>
        <taxon>Duplodnaviria</taxon>
        <taxon>Heunggongvirae</taxon>
        <taxon>Uroviricota</taxon>
        <taxon>Caudoviricetes</taxon>
        <taxon>Autographivirales</taxon>
        <taxon>Autonotataviridae</taxon>
        <taxon>Melnykvirinae</taxon>
        <taxon>Panjvirus</taxon>
        <taxon>Panjvirus Spp16</taxon>
    </lineage>
</organism>
<name>A0A2P9JZV0_9CAUD</name>
<evidence type="ECO:0000256" key="2">
    <source>
        <dbReference type="ARBA" id="ARBA00022732"/>
    </source>
</evidence>
<evidence type="ECO:0000256" key="1">
    <source>
        <dbReference type="ARBA" id="ARBA00004328"/>
    </source>
</evidence>
<keyword evidence="2" id="KW-1227">Viral tail protein</keyword>
<dbReference type="EMBL" id="MG878892">
    <property type="protein sequence ID" value="AVI05068.1"/>
    <property type="molecule type" value="Genomic_DNA"/>
</dbReference>
<keyword evidence="3" id="KW-0946">Virion</keyword>
<dbReference type="InterPro" id="IPR005604">
    <property type="entry name" value="Phage_T7_tail_fibre-like_N"/>
</dbReference>
<dbReference type="KEGG" id="vg:54989854"/>